<dbReference type="Pfam" id="PF11951">
    <property type="entry name" value="Fungal_trans_2"/>
    <property type="match status" value="1"/>
</dbReference>
<protein>
    <submittedName>
        <fullName evidence="1">Uncharacterized protein</fullName>
    </submittedName>
</protein>
<organism evidence="1 2">
    <name type="scientific">Delitschia confertaspora ATCC 74209</name>
    <dbReference type="NCBI Taxonomy" id="1513339"/>
    <lineage>
        <taxon>Eukaryota</taxon>
        <taxon>Fungi</taxon>
        <taxon>Dikarya</taxon>
        <taxon>Ascomycota</taxon>
        <taxon>Pezizomycotina</taxon>
        <taxon>Dothideomycetes</taxon>
        <taxon>Pleosporomycetidae</taxon>
        <taxon>Pleosporales</taxon>
        <taxon>Delitschiaceae</taxon>
        <taxon>Delitschia</taxon>
    </lineage>
</organism>
<name>A0A9P4MTX6_9PLEO</name>
<dbReference type="InterPro" id="IPR053157">
    <property type="entry name" value="Sterol_Uptake_Regulator"/>
</dbReference>
<accession>A0A9P4MTX6</accession>
<sequence>MSPYSNTSPPSYVDPVNTPSLAPSSVIPVNIDNQIPDLRLLHHYTTVTVQTLTSDPRAQEGWRLYMVKIAFEHPFLLHGILSLAALHLSRIDQAKTSEYLAQAVQNHDSALDRFRTDVQDVDLSNFQAVLCYSTITFPYYYGLPVDERSGPEYIWNMEIQHLSLIRGIRPIIGPFWETMCDSELGQLMPKDVVGLDFERTMEKTELVHLRQFPEITANLHSQEITDSYRESIRTLEVVFSIFPLGPTMASFSALKLWPHQISSQFMDLLTQRQPGALVIFAHYAVLLARSERYWFMEGTSDRILRTVEALLDDKWKTWLDWPKAELRRCNNYAGA</sequence>
<evidence type="ECO:0000313" key="2">
    <source>
        <dbReference type="Proteomes" id="UP000799536"/>
    </source>
</evidence>
<dbReference type="GO" id="GO:0001228">
    <property type="term" value="F:DNA-binding transcription activator activity, RNA polymerase II-specific"/>
    <property type="evidence" value="ECO:0007669"/>
    <property type="project" value="TreeGrafter"/>
</dbReference>
<dbReference type="AlphaFoldDB" id="A0A9P4MTX6"/>
<evidence type="ECO:0000313" key="1">
    <source>
        <dbReference type="EMBL" id="KAF2196550.1"/>
    </source>
</evidence>
<dbReference type="InterPro" id="IPR021858">
    <property type="entry name" value="Fun_TF"/>
</dbReference>
<comment type="caution">
    <text evidence="1">The sequence shown here is derived from an EMBL/GenBank/DDBJ whole genome shotgun (WGS) entry which is preliminary data.</text>
</comment>
<dbReference type="PANTHER" id="PTHR47784">
    <property type="entry name" value="STEROL UPTAKE CONTROL PROTEIN 2"/>
    <property type="match status" value="1"/>
</dbReference>
<dbReference type="PANTHER" id="PTHR47784:SF4">
    <property type="entry name" value="ZN(II)2CYS6 TRANSCRIPTION FACTOR (EUROFUNG)"/>
    <property type="match status" value="1"/>
</dbReference>
<gene>
    <name evidence="1" type="ORF">GQ43DRAFT_383013</name>
</gene>
<keyword evidence="2" id="KW-1185">Reference proteome</keyword>
<dbReference type="Proteomes" id="UP000799536">
    <property type="component" value="Unassembled WGS sequence"/>
</dbReference>
<proteinExistence type="predicted"/>
<dbReference type="EMBL" id="ML994367">
    <property type="protein sequence ID" value="KAF2196550.1"/>
    <property type="molecule type" value="Genomic_DNA"/>
</dbReference>
<reference evidence="1" key="1">
    <citation type="journal article" date="2020" name="Stud. Mycol.">
        <title>101 Dothideomycetes genomes: a test case for predicting lifestyles and emergence of pathogens.</title>
        <authorList>
            <person name="Haridas S."/>
            <person name="Albert R."/>
            <person name="Binder M."/>
            <person name="Bloem J."/>
            <person name="Labutti K."/>
            <person name="Salamov A."/>
            <person name="Andreopoulos B."/>
            <person name="Baker S."/>
            <person name="Barry K."/>
            <person name="Bills G."/>
            <person name="Bluhm B."/>
            <person name="Cannon C."/>
            <person name="Castanera R."/>
            <person name="Culley D."/>
            <person name="Daum C."/>
            <person name="Ezra D."/>
            <person name="Gonzalez J."/>
            <person name="Henrissat B."/>
            <person name="Kuo A."/>
            <person name="Liang C."/>
            <person name="Lipzen A."/>
            <person name="Lutzoni F."/>
            <person name="Magnuson J."/>
            <person name="Mondo S."/>
            <person name="Nolan M."/>
            <person name="Ohm R."/>
            <person name="Pangilinan J."/>
            <person name="Park H.-J."/>
            <person name="Ramirez L."/>
            <person name="Alfaro M."/>
            <person name="Sun H."/>
            <person name="Tritt A."/>
            <person name="Yoshinaga Y."/>
            <person name="Zwiers L.-H."/>
            <person name="Turgeon B."/>
            <person name="Goodwin S."/>
            <person name="Spatafora J."/>
            <person name="Crous P."/>
            <person name="Grigoriev I."/>
        </authorList>
    </citation>
    <scope>NUCLEOTIDE SEQUENCE</scope>
    <source>
        <strain evidence="1">ATCC 74209</strain>
    </source>
</reference>
<dbReference type="OrthoDB" id="5386330at2759"/>